<sequence length="155" mass="18125">MKVDLQEIIDHIEMQFEGTGAYVNLKTGEVLSISEDDLRDAEDMDEQEISELPDWRQVDMEIAIEFIEHEDDYAALPTEMDYNAYGMMERFIATLIDDKQSAILEDDIRGKGAFRRFKDKAADLGLLEAWYRYQGQCYREIAIEWCETKGITYKE</sequence>
<reference evidence="1 2" key="1">
    <citation type="submission" date="2021-03" db="EMBL/GenBank/DDBJ databases">
        <title>Genomic Encyclopedia of Type Strains, Phase IV (KMG-IV): sequencing the most valuable type-strain genomes for metagenomic binning, comparative biology and taxonomic classification.</title>
        <authorList>
            <person name="Goeker M."/>
        </authorList>
    </citation>
    <scope>NUCLEOTIDE SEQUENCE [LARGE SCALE GENOMIC DNA]</scope>
    <source>
        <strain evidence="1 2">DSM 21292</strain>
    </source>
</reference>
<dbReference type="InterPro" id="IPR005361">
    <property type="entry name" value="UPF0158"/>
</dbReference>
<gene>
    <name evidence="1" type="ORF">J2Z28_000903</name>
</gene>
<dbReference type="Pfam" id="PF03682">
    <property type="entry name" value="UPF0158"/>
    <property type="match status" value="1"/>
</dbReference>
<protein>
    <submittedName>
        <fullName evidence="1">Uncharacterized protein</fullName>
    </submittedName>
</protein>
<organism evidence="1 2">
    <name type="scientific">Paenibacillus xylanexedens</name>
    <dbReference type="NCBI Taxonomy" id="528191"/>
    <lineage>
        <taxon>Bacteria</taxon>
        <taxon>Bacillati</taxon>
        <taxon>Bacillota</taxon>
        <taxon>Bacilli</taxon>
        <taxon>Bacillales</taxon>
        <taxon>Paenibacillaceae</taxon>
        <taxon>Paenibacillus</taxon>
    </lineage>
</organism>
<comment type="caution">
    <text evidence="1">The sequence shown here is derived from an EMBL/GenBank/DDBJ whole genome shotgun (WGS) entry which is preliminary data.</text>
</comment>
<dbReference type="RefSeq" id="WP_211081328.1">
    <property type="nucleotide sequence ID" value="NZ_CBCSLC010000070.1"/>
</dbReference>
<dbReference type="Proteomes" id="UP000810207">
    <property type="component" value="Unassembled WGS sequence"/>
</dbReference>
<name>A0ABS4RN18_PAEXY</name>
<accession>A0ABS4RN18</accession>
<keyword evidence="2" id="KW-1185">Reference proteome</keyword>
<evidence type="ECO:0000313" key="1">
    <source>
        <dbReference type="EMBL" id="MBP2244293.1"/>
    </source>
</evidence>
<proteinExistence type="predicted"/>
<evidence type="ECO:0000313" key="2">
    <source>
        <dbReference type="Proteomes" id="UP000810207"/>
    </source>
</evidence>
<dbReference type="EMBL" id="JAGIKV010000002">
    <property type="protein sequence ID" value="MBP2244293.1"/>
    <property type="molecule type" value="Genomic_DNA"/>
</dbReference>